<comment type="caution">
    <text evidence="7">The sequence shown here is derived from an EMBL/GenBank/DDBJ whole genome shotgun (WGS) entry which is preliminary data.</text>
</comment>
<feature type="coiled-coil region" evidence="5">
    <location>
        <begin position="116"/>
        <end position="143"/>
    </location>
</feature>
<dbReference type="GO" id="GO:0005652">
    <property type="term" value="C:nuclear lamina"/>
    <property type="evidence" value="ECO:0007669"/>
    <property type="project" value="UniProtKB-SubCell"/>
</dbReference>
<feature type="region of interest" description="Disordered" evidence="6">
    <location>
        <begin position="1"/>
        <end position="54"/>
    </location>
</feature>
<feature type="compositionally biased region" description="Basic and acidic residues" evidence="6">
    <location>
        <begin position="1089"/>
        <end position="1105"/>
    </location>
</feature>
<feature type="region of interest" description="Disordered" evidence="6">
    <location>
        <begin position="796"/>
        <end position="825"/>
    </location>
</feature>
<evidence type="ECO:0000313" key="8">
    <source>
        <dbReference type="Proteomes" id="UP001372338"/>
    </source>
</evidence>
<evidence type="ECO:0000256" key="1">
    <source>
        <dbReference type="ARBA" id="ARBA00023054"/>
    </source>
</evidence>
<keyword evidence="1 5" id="KW-0175">Coiled coil</keyword>
<sequence>MFTPQRKAMHTASSFTPHRGTASALTRSAKGKAVANETSPLRPPPLGSLSEATKEVSAAGFDSGNVDDWRNFREAGLLDEAVMQRKDQEALFDKASRLEKELFDYQYNMGLLLIEKKEWSSKFDQLRQALAETEEILKREQSAHLIALSEVQKREENLRKALTTEKQCGADLERVLHAMQEERAQVLSSSQTKLAEADALVDGIEEKSSMVNNKLHDAEAKLAEVNRKSAELDMKLRELEVRESLLQKERLSVATDREAFDATFYKQREDLTEWERKLRQREDILCNGRQSLGEREEKAIETEKNLKQKERDLELLEKKIISSDSQLKEKEAEISRRLVELDVEEKKVESLKGMLEMKEKELLDMELQLSAREREGIQKVLAEQKDSLDLKLQQFDLDMEQKRKFLTEEYRSKEEALEQREVEVNHREKKVGIEDQALSKKAERIKEQSNQLDTKLKSLKEKEKTMKIKEKELEKEKQRLLADVVSLENLKVELEKTKAELSKQELQICQESENLKVTEDERSEHSRLQLELKQEIDHTRLQKDFLMKEVESLKEERQRFEKEWEVLDEKKAEISSKQREIDLEKERLLKLQHSEEEKLNREKQDMQDHLKKELEKLELEKESFRDSMRQEELLLSGKLKNEKTQMLNDFEWKTRNLENEIQKRQEQMENDLKERERKFEEEMERELSNINVLKDVTEKEWEEVKSEGLRLENERNELESNKQQLKSGQREMYEDSEKLINLSKKIKKEREGLVAERNHFLALVEKLRSCNGCGEVVRDFVVSDIQLPECKEREAIASPTSPVHDERPLKNSQDNVAASDSNYSGSVRPVSWLRKCTSKIFNLSPIKGTDAGSASDTIGSSPLSDVHVNTEKIDDPASIPDKQGARGTLEEHQPSGVIAAHRSNQHQFDNIIREVDDEYSPPVDDHSYMNSLVEGGPADSQQSTPKSHQRRVGRKSKSGIARTRSVKAVVKEAEEFLGKASEETANASLQSLNTDRIKEDSREESSRAIGNTGRKRQRAQTSRISESEQNAADSEGHSDSITAGGRRKKRQTVAPPVQVSRQTRYNLRQHKTAGNVSSTRGKSNGTQSVDKEAAGDKVEEDKSPDDAVGTSSVLADGSVQTTNLVQVSSAKTVVFSENRVVRFEEPNNIVDDNAAATNSVDRMEGNARPENVDEDGNTIREVENNNEVVEEEEEYEEDEGEGEEEEEEEEEHPGELSIGKKIFKFFTT</sequence>
<evidence type="ECO:0000256" key="6">
    <source>
        <dbReference type="SAM" id="MobiDB-lite"/>
    </source>
</evidence>
<feature type="region of interest" description="Disordered" evidence="6">
    <location>
        <begin position="1152"/>
        <end position="1221"/>
    </location>
</feature>
<feature type="region of interest" description="Disordered" evidence="6">
    <location>
        <begin position="917"/>
        <end position="966"/>
    </location>
</feature>
<protein>
    <submittedName>
        <fullName evidence="7">Uncharacterized protein</fullName>
    </submittedName>
</protein>
<evidence type="ECO:0000256" key="4">
    <source>
        <dbReference type="ARBA" id="ARBA00024208"/>
    </source>
</evidence>
<keyword evidence="2" id="KW-0539">Nucleus</keyword>
<name>A0AAN9FKQ7_CROPI</name>
<comment type="similarity">
    <text evidence="4">Belongs to the CRWN family.</text>
</comment>
<evidence type="ECO:0000256" key="5">
    <source>
        <dbReference type="SAM" id="Coils"/>
    </source>
</evidence>
<comment type="subcellular location">
    <subcellularLocation>
        <location evidence="3">Nucleus lamina</location>
    </subcellularLocation>
</comment>
<feature type="compositionally biased region" description="Polar residues" evidence="6">
    <location>
        <begin position="1059"/>
        <end position="1088"/>
    </location>
</feature>
<feature type="compositionally biased region" description="Basic and acidic residues" evidence="6">
    <location>
        <begin position="995"/>
        <end position="1006"/>
    </location>
</feature>
<accession>A0AAN9FKQ7</accession>
<feature type="compositionally biased region" description="Polar residues" evidence="6">
    <location>
        <begin position="810"/>
        <end position="825"/>
    </location>
</feature>
<feature type="region of interest" description="Disordered" evidence="6">
    <location>
        <begin position="987"/>
        <end position="1117"/>
    </location>
</feature>
<evidence type="ECO:0000256" key="2">
    <source>
        <dbReference type="ARBA" id="ARBA00023242"/>
    </source>
</evidence>
<reference evidence="7 8" key="1">
    <citation type="submission" date="2024-01" db="EMBL/GenBank/DDBJ databases">
        <title>The genomes of 5 underutilized Papilionoideae crops provide insights into root nodulation and disease resistanc.</title>
        <authorList>
            <person name="Yuan L."/>
        </authorList>
    </citation>
    <scope>NUCLEOTIDE SEQUENCE [LARGE SCALE GENOMIC DNA]</scope>
    <source>
        <strain evidence="7">ZHUSHIDOU_FW_LH</strain>
        <tissue evidence="7">Leaf</tissue>
    </source>
</reference>
<proteinExistence type="inferred from homology"/>
<feature type="coiled-coil region" evidence="5">
    <location>
        <begin position="208"/>
        <end position="242"/>
    </location>
</feature>
<feature type="compositionally biased region" description="Acidic residues" evidence="6">
    <location>
        <begin position="1188"/>
        <end position="1212"/>
    </location>
</feature>
<feature type="compositionally biased region" description="Basic and acidic residues" evidence="6">
    <location>
        <begin position="1161"/>
        <end position="1183"/>
    </location>
</feature>
<organism evidence="7 8">
    <name type="scientific">Crotalaria pallida</name>
    <name type="common">Smooth rattlebox</name>
    <name type="synonym">Crotalaria striata</name>
    <dbReference type="NCBI Taxonomy" id="3830"/>
    <lineage>
        <taxon>Eukaryota</taxon>
        <taxon>Viridiplantae</taxon>
        <taxon>Streptophyta</taxon>
        <taxon>Embryophyta</taxon>
        <taxon>Tracheophyta</taxon>
        <taxon>Spermatophyta</taxon>
        <taxon>Magnoliopsida</taxon>
        <taxon>eudicotyledons</taxon>
        <taxon>Gunneridae</taxon>
        <taxon>Pentapetalae</taxon>
        <taxon>rosids</taxon>
        <taxon>fabids</taxon>
        <taxon>Fabales</taxon>
        <taxon>Fabaceae</taxon>
        <taxon>Papilionoideae</taxon>
        <taxon>50 kb inversion clade</taxon>
        <taxon>genistoids sensu lato</taxon>
        <taxon>core genistoids</taxon>
        <taxon>Crotalarieae</taxon>
        <taxon>Crotalaria</taxon>
    </lineage>
</organism>
<keyword evidence="8" id="KW-1185">Reference proteome</keyword>
<evidence type="ECO:0000313" key="7">
    <source>
        <dbReference type="EMBL" id="KAK7275160.1"/>
    </source>
</evidence>
<feature type="coiled-coil region" evidence="5">
    <location>
        <begin position="292"/>
        <end position="375"/>
    </location>
</feature>
<dbReference type="Proteomes" id="UP001372338">
    <property type="component" value="Unassembled WGS sequence"/>
</dbReference>
<dbReference type="PANTHER" id="PTHR31908">
    <property type="entry name" value="PROTEIN CROWDED NUCLEI 4"/>
    <property type="match status" value="1"/>
</dbReference>
<feature type="coiled-coil region" evidence="5">
    <location>
        <begin position="403"/>
        <end position="507"/>
    </location>
</feature>
<evidence type="ECO:0000256" key="3">
    <source>
        <dbReference type="ARBA" id="ARBA00024186"/>
    </source>
</evidence>
<feature type="compositionally biased region" description="Basic residues" evidence="6">
    <location>
        <begin position="947"/>
        <end position="957"/>
    </location>
</feature>
<feature type="region of interest" description="Disordered" evidence="6">
    <location>
        <begin position="873"/>
        <end position="893"/>
    </location>
</feature>
<dbReference type="AlphaFoldDB" id="A0AAN9FKQ7"/>
<feature type="coiled-coil region" evidence="5">
    <location>
        <begin position="536"/>
        <end position="731"/>
    </location>
</feature>
<gene>
    <name evidence="7" type="ORF">RIF29_16269</name>
</gene>
<dbReference type="InterPro" id="IPR040418">
    <property type="entry name" value="CRWN"/>
</dbReference>
<dbReference type="GO" id="GO:0006997">
    <property type="term" value="P:nucleus organization"/>
    <property type="evidence" value="ECO:0007669"/>
    <property type="project" value="InterPro"/>
</dbReference>
<dbReference type="PANTHER" id="PTHR31908:SF9">
    <property type="entry name" value="PROTEIN CROWDED NUCLEI 3"/>
    <property type="match status" value="1"/>
</dbReference>
<feature type="compositionally biased region" description="Polar residues" evidence="6">
    <location>
        <begin position="1019"/>
        <end position="1032"/>
    </location>
</feature>
<dbReference type="EMBL" id="JAYWIO010000003">
    <property type="protein sequence ID" value="KAK7275160.1"/>
    <property type="molecule type" value="Genomic_DNA"/>
</dbReference>